<accession>A0ABT1AE86</accession>
<reference evidence="3" key="1">
    <citation type="submission" date="2022-06" db="EMBL/GenBank/DDBJ databases">
        <authorList>
            <person name="Lu C.-H."/>
        </authorList>
    </citation>
    <scope>NUCLEOTIDE SEQUENCE</scope>
    <source>
        <strain evidence="3">21MJYT02-11</strain>
    </source>
</reference>
<dbReference type="PANTHER" id="PTHR48081:SF8">
    <property type="entry name" value="ALPHA_BETA HYDROLASE FOLD-3 DOMAIN-CONTAINING PROTEIN-RELATED"/>
    <property type="match status" value="1"/>
</dbReference>
<proteinExistence type="predicted"/>
<reference evidence="3" key="2">
    <citation type="journal article" date="2023" name="Front. Microbiol.">
        <title>Ralstonia chuxiongensis sp. nov., Ralstonia mojiangensis sp. nov., and Ralstonia soli sp. nov., isolated from tobacco fields, are three novel species in the family Burkholderiaceae.</title>
        <authorList>
            <person name="Lu C.H."/>
            <person name="Zhang Y.Y."/>
            <person name="Jiang N."/>
            <person name="Chen W."/>
            <person name="Shao X."/>
            <person name="Zhao Z.M."/>
            <person name="Lu W.L."/>
            <person name="Hu X."/>
            <person name="Xi Y.X."/>
            <person name="Zou S.Y."/>
            <person name="Wei Q.J."/>
            <person name="Lin Z.L."/>
            <person name="Gong L."/>
            <person name="Gai X.T."/>
            <person name="Zhang L.Q."/>
            <person name="Li J.Y."/>
            <person name="Jin Y."/>
            <person name="Xia Z.Y."/>
        </authorList>
    </citation>
    <scope>NUCLEOTIDE SEQUENCE</scope>
    <source>
        <strain evidence="3">21MJYT02-11</strain>
    </source>
</reference>
<dbReference type="EMBL" id="JAMXHT010000001">
    <property type="protein sequence ID" value="MCO5396704.1"/>
    <property type="molecule type" value="Genomic_DNA"/>
</dbReference>
<dbReference type="Pfam" id="PF07859">
    <property type="entry name" value="Abhydrolase_3"/>
    <property type="match status" value="1"/>
</dbReference>
<organism evidence="3 4">
    <name type="scientific">Ralstonia soli</name>
    <dbReference type="NCBI Taxonomy" id="2953896"/>
    <lineage>
        <taxon>Bacteria</taxon>
        <taxon>Pseudomonadati</taxon>
        <taxon>Pseudomonadota</taxon>
        <taxon>Betaproteobacteria</taxon>
        <taxon>Burkholderiales</taxon>
        <taxon>Burkholderiaceae</taxon>
        <taxon>Ralstonia</taxon>
    </lineage>
</organism>
<feature type="domain" description="Alpha/beta hydrolase fold-3" evidence="2">
    <location>
        <begin position="78"/>
        <end position="285"/>
    </location>
</feature>
<keyword evidence="1 3" id="KW-0378">Hydrolase</keyword>
<name>A0ABT1AE86_9RALS</name>
<dbReference type="InterPro" id="IPR050300">
    <property type="entry name" value="GDXG_lipolytic_enzyme"/>
</dbReference>
<dbReference type="GO" id="GO:0016787">
    <property type="term" value="F:hydrolase activity"/>
    <property type="evidence" value="ECO:0007669"/>
    <property type="project" value="UniProtKB-KW"/>
</dbReference>
<protein>
    <submittedName>
        <fullName evidence="3">Alpha/beta hydrolase</fullName>
    </submittedName>
</protein>
<gene>
    <name evidence="3" type="ORF">NG900_00665</name>
</gene>
<dbReference type="SUPFAM" id="SSF53474">
    <property type="entry name" value="alpha/beta-Hydrolases"/>
    <property type="match status" value="1"/>
</dbReference>
<evidence type="ECO:0000313" key="4">
    <source>
        <dbReference type="Proteomes" id="UP001162811"/>
    </source>
</evidence>
<dbReference type="InterPro" id="IPR029058">
    <property type="entry name" value="AB_hydrolase_fold"/>
</dbReference>
<keyword evidence="4" id="KW-1185">Reference proteome</keyword>
<dbReference type="RefSeq" id="WP_252675697.1">
    <property type="nucleotide sequence ID" value="NZ_JAMXHT010000001.1"/>
</dbReference>
<comment type="caution">
    <text evidence="3">The sequence shown here is derived from an EMBL/GenBank/DDBJ whole genome shotgun (WGS) entry which is preliminary data.</text>
</comment>
<sequence>MDPELSALIEEEASSPIDLGTLPQSRAVMAESIGVWFPPPPDGVEIVERMIPGPAGAPDVRVVITRAKGSGNGGPAFLHIHGGGYVMGSPEINLAIDAAYALELGATVVSVGYRLAPETPHPGPLEDCYAALSWLNAEAEALGADRGRIVVTGESAGGGLAAALVLLARDRGEISIAFQHLVYPMLDDRTAVCAEPSPYLGQFVWTQTNNFFGWTSLLGRPPGGTDVSAYAAAARADNVEGLPPTFIACGALDLFLLENMDYARRLMLAGVPTELHIYPGAPHGFDLVDTAQVARAYIRDSMSALKRAVGD</sequence>
<dbReference type="InterPro" id="IPR013094">
    <property type="entry name" value="AB_hydrolase_3"/>
</dbReference>
<evidence type="ECO:0000313" key="3">
    <source>
        <dbReference type="EMBL" id="MCO5396704.1"/>
    </source>
</evidence>
<dbReference type="Gene3D" id="3.40.50.1820">
    <property type="entry name" value="alpha/beta hydrolase"/>
    <property type="match status" value="1"/>
</dbReference>
<dbReference type="PANTHER" id="PTHR48081">
    <property type="entry name" value="AB HYDROLASE SUPERFAMILY PROTEIN C4A8.06C"/>
    <property type="match status" value="1"/>
</dbReference>
<evidence type="ECO:0000259" key="2">
    <source>
        <dbReference type="Pfam" id="PF07859"/>
    </source>
</evidence>
<dbReference type="Proteomes" id="UP001162811">
    <property type="component" value="Unassembled WGS sequence"/>
</dbReference>
<evidence type="ECO:0000256" key="1">
    <source>
        <dbReference type="ARBA" id="ARBA00022801"/>
    </source>
</evidence>